<dbReference type="SUPFAM" id="SSF47576">
    <property type="entry name" value="Calponin-homology domain, CH-domain"/>
    <property type="match status" value="1"/>
</dbReference>
<evidence type="ECO:0000313" key="3">
    <source>
        <dbReference type="EMBL" id="CAF0987502.1"/>
    </source>
</evidence>
<dbReference type="PROSITE" id="PS50021">
    <property type="entry name" value="CH"/>
    <property type="match status" value="1"/>
</dbReference>
<evidence type="ECO:0000313" key="6">
    <source>
        <dbReference type="EMBL" id="CAF1204849.1"/>
    </source>
</evidence>
<evidence type="ECO:0000313" key="10">
    <source>
        <dbReference type="EMBL" id="CAF3895909.1"/>
    </source>
</evidence>
<dbReference type="EMBL" id="CAJOAX010003782">
    <property type="protein sequence ID" value="CAF3872810.1"/>
    <property type="molecule type" value="Genomic_DNA"/>
</dbReference>
<dbReference type="Proteomes" id="UP000663836">
    <property type="component" value="Unassembled WGS sequence"/>
</dbReference>
<dbReference type="EMBL" id="CAJNOT010000769">
    <property type="protein sequence ID" value="CAF1076717.1"/>
    <property type="molecule type" value="Genomic_DNA"/>
</dbReference>
<evidence type="ECO:0000256" key="1">
    <source>
        <dbReference type="SAM" id="Coils"/>
    </source>
</evidence>
<dbReference type="EMBL" id="CAJOBE010003699">
    <property type="protein sequence ID" value="CAF3895909.1"/>
    <property type="molecule type" value="Genomic_DNA"/>
</dbReference>
<feature type="coiled-coil region" evidence="1">
    <location>
        <begin position="145"/>
        <end position="172"/>
    </location>
</feature>
<dbReference type="EMBL" id="CAJNOL010000847">
    <property type="protein sequence ID" value="CAF1218249.1"/>
    <property type="molecule type" value="Genomic_DNA"/>
</dbReference>
<name>A0A819HQF5_9BILA</name>
<dbReference type="EMBL" id="CAJNOO010001836">
    <property type="protein sequence ID" value="CAF1204849.1"/>
    <property type="molecule type" value="Genomic_DNA"/>
</dbReference>
<evidence type="ECO:0000313" key="5">
    <source>
        <dbReference type="EMBL" id="CAF1141236.1"/>
    </source>
</evidence>
<keyword evidence="1" id="KW-0175">Coiled coil</keyword>
<dbReference type="GO" id="GO:0008017">
    <property type="term" value="F:microtubule binding"/>
    <property type="evidence" value="ECO:0007669"/>
    <property type="project" value="TreeGrafter"/>
</dbReference>
<dbReference type="Proteomes" id="UP000663870">
    <property type="component" value="Unassembled WGS sequence"/>
</dbReference>
<dbReference type="InterPro" id="IPR036872">
    <property type="entry name" value="CH_dom_sf"/>
</dbReference>
<dbReference type="PANTHER" id="PTHR12509">
    <property type="entry name" value="SPERMATOGENESIS-ASSOCIATED 4-RELATED"/>
    <property type="match status" value="1"/>
</dbReference>
<keyword evidence="13" id="KW-1185">Reference proteome</keyword>
<gene>
    <name evidence="10" type="ORF">FNK824_LOCUS20309</name>
    <name evidence="11" type="ORF">JBS370_LOCUS20877</name>
    <name evidence="7" type="ORF">JXQ802_LOCUS25302</name>
    <name evidence="8" type="ORF">JXQ802_LOCUS25401</name>
    <name evidence="9" type="ORF">OTI717_LOCUS22325</name>
    <name evidence="3" type="ORF">PYM288_LOCUS13940</name>
    <name evidence="6" type="ORF">RFH988_LOCUS24810</name>
    <name evidence="5" type="ORF">SEV965_LOCUS17942</name>
    <name evidence="4" type="ORF">ZHD862_LOCUS16367</name>
</gene>
<dbReference type="Proteomes" id="UP000663874">
    <property type="component" value="Unassembled WGS sequence"/>
</dbReference>
<evidence type="ECO:0000313" key="8">
    <source>
        <dbReference type="EMBL" id="CAF1220210.1"/>
    </source>
</evidence>
<dbReference type="Gene3D" id="1.10.418.10">
    <property type="entry name" value="Calponin-like domain"/>
    <property type="match status" value="1"/>
</dbReference>
<dbReference type="OrthoDB" id="193300at2759"/>
<dbReference type="Proteomes" id="UP000663854">
    <property type="component" value="Unassembled WGS sequence"/>
</dbReference>
<dbReference type="PANTHER" id="PTHR12509:SF9">
    <property type="entry name" value="SPERM FLAGELLAR PROTEIN 1 ISOFORM X1"/>
    <property type="match status" value="1"/>
</dbReference>
<dbReference type="EMBL" id="CAJOBD010002690">
    <property type="protein sequence ID" value="CAF3901021.1"/>
    <property type="molecule type" value="Genomic_DNA"/>
</dbReference>
<reference evidence="11" key="1">
    <citation type="submission" date="2021-02" db="EMBL/GenBank/DDBJ databases">
        <authorList>
            <person name="Nowell W R."/>
        </authorList>
    </citation>
    <scope>NUCLEOTIDE SEQUENCE</scope>
</reference>
<dbReference type="Pfam" id="PF06294">
    <property type="entry name" value="CH_2"/>
    <property type="match status" value="1"/>
</dbReference>
<comment type="caution">
    <text evidence="11">The sequence shown here is derived from an EMBL/GenBank/DDBJ whole genome shotgun (WGS) entry which is preliminary data.</text>
</comment>
<dbReference type="FunFam" id="1.10.418.10:FF:000059">
    <property type="entry name" value="RIKEN cDNA 6430531B16 gene"/>
    <property type="match status" value="1"/>
</dbReference>
<dbReference type="InterPro" id="IPR010441">
    <property type="entry name" value="CH_2"/>
</dbReference>
<dbReference type="EMBL" id="CAJNOH010000292">
    <property type="protein sequence ID" value="CAF0987502.1"/>
    <property type="molecule type" value="Genomic_DNA"/>
</dbReference>
<dbReference type="GO" id="GO:0051493">
    <property type="term" value="P:regulation of cytoskeleton organization"/>
    <property type="evidence" value="ECO:0007669"/>
    <property type="project" value="TreeGrafter"/>
</dbReference>
<sequence>MSWEMELDESLLEELYQWIDSLSLSRAKQRIERDFSDGLLVAEIIYYYLPELVDLQNYNSANSLEHKKSNWKMLNKKILSNIGLDIPDVIISGLSNCKPGLIEVLLFNLRLKIDEQLELKQKAIQQPIKSSIDRNKRKNISNLNYEEVKQEYLQQQEQIEILKAKIRRLEHVLQLKDTRIKELSTILQHH</sequence>
<organism evidence="11 12">
    <name type="scientific">Rotaria sordida</name>
    <dbReference type="NCBI Taxonomy" id="392033"/>
    <lineage>
        <taxon>Eukaryota</taxon>
        <taxon>Metazoa</taxon>
        <taxon>Spiralia</taxon>
        <taxon>Gnathifera</taxon>
        <taxon>Rotifera</taxon>
        <taxon>Eurotatoria</taxon>
        <taxon>Bdelloidea</taxon>
        <taxon>Philodinida</taxon>
        <taxon>Philodinidae</taxon>
        <taxon>Rotaria</taxon>
    </lineage>
</organism>
<dbReference type="Proteomes" id="UP000663823">
    <property type="component" value="Unassembled WGS sequence"/>
</dbReference>
<dbReference type="GO" id="GO:0005930">
    <property type="term" value="C:axoneme"/>
    <property type="evidence" value="ECO:0007669"/>
    <property type="project" value="TreeGrafter"/>
</dbReference>
<evidence type="ECO:0000313" key="12">
    <source>
        <dbReference type="Proteomes" id="UP000663836"/>
    </source>
</evidence>
<evidence type="ECO:0000313" key="9">
    <source>
        <dbReference type="EMBL" id="CAF3872810.1"/>
    </source>
</evidence>
<protein>
    <recommendedName>
        <fullName evidence="2">Calponin-homology (CH) domain-containing protein</fullName>
    </recommendedName>
</protein>
<evidence type="ECO:0000313" key="11">
    <source>
        <dbReference type="EMBL" id="CAF3901021.1"/>
    </source>
</evidence>
<accession>A0A819HQF5</accession>
<dbReference type="Proteomes" id="UP000663889">
    <property type="component" value="Unassembled WGS sequence"/>
</dbReference>
<dbReference type="InterPro" id="IPR052111">
    <property type="entry name" value="Spermatogenesis_Ciliary_MAP"/>
</dbReference>
<evidence type="ECO:0000313" key="7">
    <source>
        <dbReference type="EMBL" id="CAF1218249.1"/>
    </source>
</evidence>
<evidence type="ECO:0000259" key="2">
    <source>
        <dbReference type="PROSITE" id="PS50021"/>
    </source>
</evidence>
<dbReference type="Proteomes" id="UP000663864">
    <property type="component" value="Unassembled WGS sequence"/>
</dbReference>
<proteinExistence type="predicted"/>
<dbReference type="AlphaFoldDB" id="A0A819HQF5"/>
<evidence type="ECO:0000313" key="4">
    <source>
        <dbReference type="EMBL" id="CAF1076717.1"/>
    </source>
</evidence>
<dbReference type="EMBL" id="CAJNOL010000855">
    <property type="protein sequence ID" value="CAF1220210.1"/>
    <property type="molecule type" value="Genomic_DNA"/>
</dbReference>
<evidence type="ECO:0000313" key="13">
    <source>
        <dbReference type="Proteomes" id="UP000663870"/>
    </source>
</evidence>
<dbReference type="InterPro" id="IPR001715">
    <property type="entry name" value="CH_dom"/>
</dbReference>
<dbReference type="Proteomes" id="UP000663882">
    <property type="component" value="Unassembled WGS sequence"/>
</dbReference>
<dbReference type="EMBL" id="CAJNOU010001047">
    <property type="protein sequence ID" value="CAF1141236.1"/>
    <property type="molecule type" value="Genomic_DNA"/>
</dbReference>
<feature type="domain" description="Calponin-homology (CH)" evidence="2">
    <location>
        <begin position="9"/>
        <end position="114"/>
    </location>
</feature>